<dbReference type="Gene3D" id="1.20.1090.10">
    <property type="entry name" value="Dehydroquinate synthase-like - alpha domain"/>
    <property type="match status" value="1"/>
</dbReference>
<dbReference type="RefSeq" id="WP_096409071.1">
    <property type="nucleotide sequence ID" value="NZ_AP017372.2"/>
</dbReference>
<evidence type="ECO:0000259" key="3">
    <source>
        <dbReference type="Pfam" id="PF00465"/>
    </source>
</evidence>
<dbReference type="AlphaFoldDB" id="A0A120MZU1"/>
<feature type="domain" description="Alcohol dehydrogenase iron-type/glycerol dehydrogenase GldA" evidence="3">
    <location>
        <begin position="35"/>
        <end position="191"/>
    </location>
</feature>
<dbReference type="KEGG" id="hhk:HH1059_10800"/>
<dbReference type="Pfam" id="PF00465">
    <property type="entry name" value="Fe-ADH"/>
    <property type="match status" value="1"/>
</dbReference>
<evidence type="ECO:0000259" key="4">
    <source>
        <dbReference type="Pfam" id="PF25137"/>
    </source>
</evidence>
<dbReference type="PANTHER" id="PTHR11496:SF102">
    <property type="entry name" value="ALCOHOL DEHYDROGENASE 4"/>
    <property type="match status" value="1"/>
</dbReference>
<keyword evidence="6" id="KW-1185">Reference proteome</keyword>
<evidence type="ECO:0000313" key="5">
    <source>
        <dbReference type="EMBL" id="BAU57778.1"/>
    </source>
</evidence>
<evidence type="ECO:0000256" key="1">
    <source>
        <dbReference type="ARBA" id="ARBA00007358"/>
    </source>
</evidence>
<gene>
    <name evidence="5" type="ORF">HH1059_10800</name>
</gene>
<feature type="domain" description="Fe-containing alcohol dehydrogenase-like C-terminal" evidence="4">
    <location>
        <begin position="204"/>
        <end position="411"/>
    </location>
</feature>
<dbReference type="SUPFAM" id="SSF56796">
    <property type="entry name" value="Dehydroquinate synthase-like"/>
    <property type="match status" value="1"/>
</dbReference>
<dbReference type="Pfam" id="PF25137">
    <property type="entry name" value="ADH_Fe_C"/>
    <property type="match status" value="1"/>
</dbReference>
<evidence type="ECO:0000256" key="2">
    <source>
        <dbReference type="ARBA" id="ARBA00023002"/>
    </source>
</evidence>
<accession>A0A120MZU1</accession>
<dbReference type="GO" id="GO:0046872">
    <property type="term" value="F:metal ion binding"/>
    <property type="evidence" value="ECO:0007669"/>
    <property type="project" value="InterPro"/>
</dbReference>
<dbReference type="OrthoDB" id="9815791at2"/>
<dbReference type="InterPro" id="IPR056798">
    <property type="entry name" value="ADH_Fe_C"/>
</dbReference>
<dbReference type="GO" id="GO:0004022">
    <property type="term" value="F:alcohol dehydrogenase (NAD+) activity"/>
    <property type="evidence" value="ECO:0007669"/>
    <property type="project" value="TreeGrafter"/>
</dbReference>
<reference evidence="5" key="1">
    <citation type="submission" date="2016-02" db="EMBL/GenBank/DDBJ databases">
        <title>Halorhodospira halochloris DSM-1059 complete genome, version 2.</title>
        <authorList>
            <person name="Tsukatani Y."/>
        </authorList>
    </citation>
    <scope>NUCLEOTIDE SEQUENCE</scope>
    <source>
        <strain evidence="5">DSM 1059</strain>
    </source>
</reference>
<dbReference type="Proteomes" id="UP000218890">
    <property type="component" value="Chromosome"/>
</dbReference>
<dbReference type="Gene3D" id="3.40.50.1970">
    <property type="match status" value="1"/>
</dbReference>
<evidence type="ECO:0000313" key="6">
    <source>
        <dbReference type="Proteomes" id="UP000218890"/>
    </source>
</evidence>
<dbReference type="EMBL" id="AP017372">
    <property type="protein sequence ID" value="BAU57778.1"/>
    <property type="molecule type" value="Genomic_DNA"/>
</dbReference>
<protein>
    <submittedName>
        <fullName evidence="5">Iron-containing alcohol dehydrogenase</fullName>
    </submittedName>
</protein>
<sequence>MAPSVLSPIHLPQIAHHPGAAQTYLASWVQELAPAPGEQGQRELVLVTGGTTLERLPSVAGGLELLQELGWRITEVRISGEPSAEWVDEQRRRLPLGGGDVVVAIGGGSVLDVGKTLAAMACEEGPTKAYLEGVGDRSPSGKRLPWLAVPTTMGTGSEATHNAVLGRPALEGGYKKSLRHPAFVADRVILDAHLTRTLPRRVVASAGMDAFAQLLESYLAPTSTPLLDRWLLYGLELAGGALPELLRRHGDDDLEAERHDMALAATLSGVALTYTGLGAVHGVIGPLGSLAPIGHGDAAANVLAPAMESTLAAARAAGGDTESFVESRMARIARLIAEDEVPPVREADQADALVATLYRWREEAREYAGLPGLAAAGVSANHVEAVLSKVSERRNPVSLTAEQWRALVEKAL</sequence>
<dbReference type="InterPro" id="IPR001670">
    <property type="entry name" value="ADH_Fe/GldA"/>
</dbReference>
<keyword evidence="2" id="KW-0560">Oxidoreductase</keyword>
<organism evidence="5 6">
    <name type="scientific">Halorhodospira halochloris</name>
    <name type="common">Ectothiorhodospira halochloris</name>
    <dbReference type="NCBI Taxonomy" id="1052"/>
    <lineage>
        <taxon>Bacteria</taxon>
        <taxon>Pseudomonadati</taxon>
        <taxon>Pseudomonadota</taxon>
        <taxon>Gammaproteobacteria</taxon>
        <taxon>Chromatiales</taxon>
        <taxon>Ectothiorhodospiraceae</taxon>
        <taxon>Halorhodospira</taxon>
    </lineage>
</organism>
<dbReference type="InterPro" id="IPR039697">
    <property type="entry name" value="Alcohol_dehydrogenase_Fe"/>
</dbReference>
<proteinExistence type="inferred from homology"/>
<name>A0A120MZU1_HALHR</name>
<dbReference type="PANTHER" id="PTHR11496">
    <property type="entry name" value="ALCOHOL DEHYDROGENASE"/>
    <property type="match status" value="1"/>
</dbReference>
<comment type="similarity">
    <text evidence="1">Belongs to the iron-containing alcohol dehydrogenase family.</text>
</comment>